<comment type="caution">
    <text evidence="2">The sequence shown here is derived from an EMBL/GenBank/DDBJ whole genome shotgun (WGS) entry which is preliminary data.</text>
</comment>
<name>A0ABP7FCG0_9FLAO</name>
<accession>A0ABP7FCG0</accession>
<dbReference type="PANTHER" id="PTHR22916:SF3">
    <property type="entry name" value="UDP-GLCNAC:BETAGAL BETA-1,3-N-ACETYLGLUCOSAMINYLTRANSFERASE-LIKE PROTEIN 1"/>
    <property type="match status" value="1"/>
</dbReference>
<dbReference type="Gene3D" id="3.90.550.10">
    <property type="entry name" value="Spore Coat Polysaccharide Biosynthesis Protein SpsA, Chain A"/>
    <property type="match status" value="1"/>
</dbReference>
<feature type="domain" description="Glycosyltransferase 2-like" evidence="1">
    <location>
        <begin position="10"/>
        <end position="157"/>
    </location>
</feature>
<dbReference type="CDD" id="cd00761">
    <property type="entry name" value="Glyco_tranf_GTA_type"/>
    <property type="match status" value="1"/>
</dbReference>
<dbReference type="SUPFAM" id="SSF53448">
    <property type="entry name" value="Nucleotide-diphospho-sugar transferases"/>
    <property type="match status" value="1"/>
</dbReference>
<evidence type="ECO:0000313" key="3">
    <source>
        <dbReference type="Proteomes" id="UP001501367"/>
    </source>
</evidence>
<organism evidence="2 3">
    <name type="scientific">Flavobacterium ginsengisoli</name>
    <dbReference type="NCBI Taxonomy" id="871694"/>
    <lineage>
        <taxon>Bacteria</taxon>
        <taxon>Pseudomonadati</taxon>
        <taxon>Bacteroidota</taxon>
        <taxon>Flavobacteriia</taxon>
        <taxon>Flavobacteriales</taxon>
        <taxon>Flavobacteriaceae</taxon>
        <taxon>Flavobacterium</taxon>
    </lineage>
</organism>
<dbReference type="PANTHER" id="PTHR22916">
    <property type="entry name" value="GLYCOSYLTRANSFERASE"/>
    <property type="match status" value="1"/>
</dbReference>
<dbReference type="RefSeq" id="WP_278020437.1">
    <property type="nucleotide sequence ID" value="NZ_BAABDT010000003.1"/>
</dbReference>
<reference evidence="3" key="1">
    <citation type="journal article" date="2019" name="Int. J. Syst. Evol. Microbiol.">
        <title>The Global Catalogue of Microorganisms (GCM) 10K type strain sequencing project: providing services to taxonomists for standard genome sequencing and annotation.</title>
        <authorList>
            <consortium name="The Broad Institute Genomics Platform"/>
            <consortium name="The Broad Institute Genome Sequencing Center for Infectious Disease"/>
            <person name="Wu L."/>
            <person name="Ma J."/>
        </authorList>
    </citation>
    <scope>NUCLEOTIDE SEQUENCE [LARGE SCALE GENOMIC DNA]</scope>
    <source>
        <strain evidence="3">JCM 17336</strain>
    </source>
</reference>
<protein>
    <recommendedName>
        <fullName evidence="1">Glycosyltransferase 2-like domain-containing protein</fullName>
    </recommendedName>
</protein>
<keyword evidence="3" id="KW-1185">Reference proteome</keyword>
<dbReference type="EMBL" id="BAABDT010000003">
    <property type="protein sequence ID" value="GAA3736392.1"/>
    <property type="molecule type" value="Genomic_DNA"/>
</dbReference>
<sequence>MSLQIKPLVSIIIPNYNHEKFLTQRLESVFNQTFQDFEVILLDDCSSDNSILILKQYANHPKVSHCIFNTNNSGSPFIQWDRGIKASEGKYIWIAESDDFCDIDFLTKLLKPLLDNDSLGIAYCQTNDVDENGIILKNRISYTQIFQPNIWEKSFSQKGEDFVKLYLSFFNVIPNASAVIFKKELLETSFLLASVLKMKMCGDWYFWIKIMLNSEVFFLNETLNYFRNHNSVTRNHTTILKKRQRLLEEKEVRSFLQSIKLNNFESEKVLYNRWFKLYSFRNLFRKSFYEIKLDQTSYFSFFKTYFFLKSKKIK</sequence>
<dbReference type="Pfam" id="PF00535">
    <property type="entry name" value="Glycos_transf_2"/>
    <property type="match status" value="1"/>
</dbReference>
<proteinExistence type="predicted"/>
<evidence type="ECO:0000313" key="2">
    <source>
        <dbReference type="EMBL" id="GAA3736392.1"/>
    </source>
</evidence>
<dbReference type="Proteomes" id="UP001501367">
    <property type="component" value="Unassembled WGS sequence"/>
</dbReference>
<dbReference type="InterPro" id="IPR001173">
    <property type="entry name" value="Glyco_trans_2-like"/>
</dbReference>
<evidence type="ECO:0000259" key="1">
    <source>
        <dbReference type="Pfam" id="PF00535"/>
    </source>
</evidence>
<gene>
    <name evidence="2" type="ORF">GCM10022422_19330</name>
</gene>
<dbReference type="InterPro" id="IPR029044">
    <property type="entry name" value="Nucleotide-diphossugar_trans"/>
</dbReference>